<protein>
    <submittedName>
        <fullName evidence="1">Uncharacterized protein</fullName>
    </submittedName>
</protein>
<name>A0A4Z1KZF8_9HELO</name>
<evidence type="ECO:0000313" key="2">
    <source>
        <dbReference type="Proteomes" id="UP000297280"/>
    </source>
</evidence>
<reference evidence="1 2" key="1">
    <citation type="submission" date="2017-12" db="EMBL/GenBank/DDBJ databases">
        <title>Comparative genomics of Botrytis spp.</title>
        <authorList>
            <person name="Valero-Jimenez C.A."/>
            <person name="Tapia P."/>
            <person name="Veloso J."/>
            <person name="Silva-Moreno E."/>
            <person name="Staats M."/>
            <person name="Valdes J.H."/>
            <person name="Van Kan J.A.L."/>
        </authorList>
    </citation>
    <scope>NUCLEOTIDE SEQUENCE [LARGE SCALE GENOMIC DNA]</scope>
    <source>
        <strain evidence="1 2">MUCL3349</strain>
    </source>
</reference>
<dbReference type="AlphaFoldDB" id="A0A4Z1KZF8"/>
<dbReference type="EMBL" id="PQXO01000087">
    <property type="protein sequence ID" value="TGO89919.1"/>
    <property type="molecule type" value="Genomic_DNA"/>
</dbReference>
<sequence>MVIKHARISEPQRIYKRTYLHGKETVKTAKRRGHLLDAAETRLPKASYQHSEQRNDDVQYLAIKLDSLALPTL</sequence>
<proteinExistence type="predicted"/>
<evidence type="ECO:0000313" key="1">
    <source>
        <dbReference type="EMBL" id="TGO89919.1"/>
    </source>
</evidence>
<dbReference type="Proteomes" id="UP000297280">
    <property type="component" value="Unassembled WGS sequence"/>
</dbReference>
<organism evidence="1 2">
    <name type="scientific">Botrytis porri</name>
    <dbReference type="NCBI Taxonomy" id="87229"/>
    <lineage>
        <taxon>Eukaryota</taxon>
        <taxon>Fungi</taxon>
        <taxon>Dikarya</taxon>
        <taxon>Ascomycota</taxon>
        <taxon>Pezizomycotina</taxon>
        <taxon>Leotiomycetes</taxon>
        <taxon>Helotiales</taxon>
        <taxon>Sclerotiniaceae</taxon>
        <taxon>Botrytis</taxon>
    </lineage>
</organism>
<comment type="caution">
    <text evidence="1">The sequence shown here is derived from an EMBL/GenBank/DDBJ whole genome shotgun (WGS) entry which is preliminary data.</text>
</comment>
<keyword evidence="2" id="KW-1185">Reference proteome</keyword>
<gene>
    <name evidence="1" type="ORF">BPOR_0087g00110</name>
</gene>
<accession>A0A4Z1KZF8</accession>